<keyword evidence="2 4" id="KW-0456">Lyase</keyword>
<name>A0A1G9Y4E1_ALLAB</name>
<evidence type="ECO:0000256" key="6">
    <source>
        <dbReference type="PIRSR" id="PIRSR001365-2"/>
    </source>
</evidence>
<evidence type="ECO:0000313" key="8">
    <source>
        <dbReference type="Proteomes" id="UP000183376"/>
    </source>
</evidence>
<feature type="active site" description="Proton donor/acceptor" evidence="5">
    <location>
        <position position="131"/>
    </location>
</feature>
<dbReference type="Gene3D" id="3.20.20.70">
    <property type="entry name" value="Aldolase class I"/>
    <property type="match status" value="1"/>
</dbReference>
<keyword evidence="8" id="KW-1185">Reference proteome</keyword>
<dbReference type="eggNOG" id="COG0329">
    <property type="taxonomic scope" value="Bacteria"/>
</dbReference>
<dbReference type="RefSeq" id="WP_043811023.1">
    <property type="nucleotide sequence ID" value="NZ_JOEF01000005.1"/>
</dbReference>
<dbReference type="PANTHER" id="PTHR12128">
    <property type="entry name" value="DIHYDRODIPICOLINATE SYNTHASE"/>
    <property type="match status" value="1"/>
</dbReference>
<dbReference type="PROSITE" id="PS00665">
    <property type="entry name" value="DHDPS_1"/>
    <property type="match status" value="1"/>
</dbReference>
<evidence type="ECO:0000256" key="3">
    <source>
        <dbReference type="ARBA" id="ARBA00023270"/>
    </source>
</evidence>
<evidence type="ECO:0000313" key="7">
    <source>
        <dbReference type="EMBL" id="SDN03431.1"/>
    </source>
</evidence>
<evidence type="ECO:0000256" key="2">
    <source>
        <dbReference type="ARBA" id="ARBA00023239"/>
    </source>
</evidence>
<evidence type="ECO:0000256" key="4">
    <source>
        <dbReference type="PIRNR" id="PIRNR001365"/>
    </source>
</evidence>
<dbReference type="Pfam" id="PF00701">
    <property type="entry name" value="DHDPS"/>
    <property type="match status" value="1"/>
</dbReference>
<dbReference type="GO" id="GO:0008840">
    <property type="term" value="F:4-hydroxy-tetrahydrodipicolinate synthase activity"/>
    <property type="evidence" value="ECO:0007669"/>
    <property type="project" value="TreeGrafter"/>
</dbReference>
<dbReference type="CDD" id="cd00408">
    <property type="entry name" value="DHDPS-like"/>
    <property type="match status" value="1"/>
</dbReference>
<dbReference type="PRINTS" id="PR00146">
    <property type="entry name" value="DHPICSNTHASE"/>
</dbReference>
<feature type="active site" description="Schiff-base intermediate with substrate" evidence="5">
    <location>
        <position position="159"/>
    </location>
</feature>
<dbReference type="STRING" id="211114.SAMN04489726_4566"/>
<organism evidence="7 8">
    <name type="scientific">Allokutzneria albata</name>
    <name type="common">Kibdelosporangium albatum</name>
    <dbReference type="NCBI Taxonomy" id="211114"/>
    <lineage>
        <taxon>Bacteria</taxon>
        <taxon>Bacillati</taxon>
        <taxon>Actinomycetota</taxon>
        <taxon>Actinomycetes</taxon>
        <taxon>Pseudonocardiales</taxon>
        <taxon>Pseudonocardiaceae</taxon>
        <taxon>Allokutzneria</taxon>
    </lineage>
</organism>
<comment type="similarity">
    <text evidence="1 4">Belongs to the DapA family.</text>
</comment>
<keyword evidence="3" id="KW-0704">Schiff base</keyword>
<evidence type="ECO:0000256" key="1">
    <source>
        <dbReference type="ARBA" id="ARBA00007592"/>
    </source>
</evidence>
<dbReference type="PIRSF" id="PIRSF001365">
    <property type="entry name" value="DHDPS"/>
    <property type="match status" value="1"/>
</dbReference>
<reference evidence="7 8" key="1">
    <citation type="submission" date="2016-10" db="EMBL/GenBank/DDBJ databases">
        <authorList>
            <person name="de Groot N.N."/>
        </authorList>
    </citation>
    <scope>NUCLEOTIDE SEQUENCE [LARGE SCALE GENOMIC DNA]</scope>
    <source>
        <strain evidence="7 8">DSM 44149</strain>
    </source>
</reference>
<protein>
    <submittedName>
        <fullName evidence="7">4-hydroxy-tetrahydrodipicolinate synthase</fullName>
    </submittedName>
</protein>
<sequence>MPEILTAVPTFFDDAGELDRDTTKRHFADLADHVDGVFVCGTTGEFPALDLGERQELTELALAVFGPARVVVHVGAASTRDAVTLARNAVAAGALRLAALTPYYLPVDFDSVARHFAAITAVEGTAETYGYLFSERSGVIVPPEEFARISAETGLAGAKLSGSAADRFGEYVEALPSGTRLWSGADTALAHVVRSGGTGVVSGLSAAFPRPFRALADAVSSGDAEAERSAQQQVDAVLDALGGTIEGIKAALRQLGYGNGAMRMPAPVLDPAALQRIARLP</sequence>
<dbReference type="EMBL" id="LT629701">
    <property type="protein sequence ID" value="SDN03431.1"/>
    <property type="molecule type" value="Genomic_DNA"/>
</dbReference>
<dbReference type="Proteomes" id="UP000183376">
    <property type="component" value="Chromosome I"/>
</dbReference>
<proteinExistence type="inferred from homology"/>
<dbReference type="AlphaFoldDB" id="A0A1G9Y4E1"/>
<dbReference type="InterPro" id="IPR020624">
    <property type="entry name" value="Schiff_base-form_aldolases_CS"/>
</dbReference>
<feature type="binding site" evidence="6">
    <location>
        <position position="201"/>
    </location>
    <ligand>
        <name>pyruvate</name>
        <dbReference type="ChEBI" id="CHEBI:15361"/>
    </ligand>
</feature>
<dbReference type="SMART" id="SM01130">
    <property type="entry name" value="DHDPS"/>
    <property type="match status" value="1"/>
</dbReference>
<dbReference type="PANTHER" id="PTHR12128:SF66">
    <property type="entry name" value="4-HYDROXY-2-OXOGLUTARATE ALDOLASE, MITOCHONDRIAL"/>
    <property type="match status" value="1"/>
</dbReference>
<feature type="binding site" evidence="6">
    <location>
        <position position="43"/>
    </location>
    <ligand>
        <name>pyruvate</name>
        <dbReference type="ChEBI" id="CHEBI:15361"/>
    </ligand>
</feature>
<dbReference type="SUPFAM" id="SSF51569">
    <property type="entry name" value="Aldolase"/>
    <property type="match status" value="1"/>
</dbReference>
<dbReference type="OrthoDB" id="3175637at2"/>
<evidence type="ECO:0000256" key="5">
    <source>
        <dbReference type="PIRSR" id="PIRSR001365-1"/>
    </source>
</evidence>
<dbReference type="InterPro" id="IPR002220">
    <property type="entry name" value="DapA-like"/>
</dbReference>
<dbReference type="InterPro" id="IPR013785">
    <property type="entry name" value="Aldolase_TIM"/>
</dbReference>
<accession>A0A1G9Y4E1</accession>
<gene>
    <name evidence="7" type="ORF">SAMN04489726_4566</name>
</gene>